<proteinExistence type="predicted"/>
<feature type="non-terminal residue" evidence="1">
    <location>
        <position position="1"/>
    </location>
</feature>
<gene>
    <name evidence="1" type="ORF">g.55219</name>
</gene>
<dbReference type="AlphaFoldDB" id="A0A1B6MCR0"/>
<sequence>KVEKLYRFEGTIHGRMHEFQAVCLPSLTSDIVLGIDTIERLNLLTYNVSLEGTKENPVDESHTQALSIGAVVPLSDEQNKLLDQFLDSELPRFGNSTGRTS</sequence>
<protein>
    <submittedName>
        <fullName evidence="1">Uncharacterized protein</fullName>
    </submittedName>
</protein>
<organism evidence="1">
    <name type="scientific">Graphocephala atropunctata</name>
    <dbReference type="NCBI Taxonomy" id="36148"/>
    <lineage>
        <taxon>Eukaryota</taxon>
        <taxon>Metazoa</taxon>
        <taxon>Ecdysozoa</taxon>
        <taxon>Arthropoda</taxon>
        <taxon>Hexapoda</taxon>
        <taxon>Insecta</taxon>
        <taxon>Pterygota</taxon>
        <taxon>Neoptera</taxon>
        <taxon>Paraneoptera</taxon>
        <taxon>Hemiptera</taxon>
        <taxon>Auchenorrhyncha</taxon>
        <taxon>Membracoidea</taxon>
        <taxon>Cicadellidae</taxon>
        <taxon>Cicadellinae</taxon>
        <taxon>Cicadellini</taxon>
        <taxon>Graphocephala</taxon>
    </lineage>
</organism>
<feature type="non-terminal residue" evidence="1">
    <location>
        <position position="101"/>
    </location>
</feature>
<dbReference type="EMBL" id="GEBQ01006255">
    <property type="protein sequence ID" value="JAT33722.1"/>
    <property type="molecule type" value="Transcribed_RNA"/>
</dbReference>
<reference evidence="1" key="1">
    <citation type="submission" date="2015-11" db="EMBL/GenBank/DDBJ databases">
        <title>De novo transcriptome assembly of four potential Pierce s Disease insect vectors from Arizona vineyards.</title>
        <authorList>
            <person name="Tassone E.E."/>
        </authorList>
    </citation>
    <scope>NUCLEOTIDE SEQUENCE</scope>
</reference>
<accession>A0A1B6MCR0</accession>
<evidence type="ECO:0000313" key="1">
    <source>
        <dbReference type="EMBL" id="JAT33722.1"/>
    </source>
</evidence>
<name>A0A1B6MCR0_9HEMI</name>